<evidence type="ECO:0000256" key="8">
    <source>
        <dbReference type="ARBA" id="ARBA00022723"/>
    </source>
</evidence>
<keyword evidence="6 14" id="KW-0349">Heme</keyword>
<dbReference type="RefSeq" id="WP_003631670.1">
    <property type="nucleotide sequence ID" value="NC_013861.1"/>
</dbReference>
<dbReference type="UniPathway" id="UPA00251">
    <property type="reaction ID" value="UER00324"/>
</dbReference>
<dbReference type="eggNOG" id="COG1981">
    <property type="taxonomic scope" value="Bacteria"/>
</dbReference>
<evidence type="ECO:0000256" key="9">
    <source>
        <dbReference type="ARBA" id="ARBA00022989"/>
    </source>
</evidence>
<evidence type="ECO:0000256" key="6">
    <source>
        <dbReference type="ARBA" id="ARBA00022617"/>
    </source>
</evidence>
<keyword evidence="10 14" id="KW-0560">Oxidoreductase</keyword>
<accession>D3HSM9</accession>
<evidence type="ECO:0000256" key="10">
    <source>
        <dbReference type="ARBA" id="ARBA00023002"/>
    </source>
</evidence>
<evidence type="ECO:0000313" key="17">
    <source>
        <dbReference type="Proteomes" id="UP000001060"/>
    </source>
</evidence>
<dbReference type="GO" id="GO:0046872">
    <property type="term" value="F:metal ion binding"/>
    <property type="evidence" value="ECO:0007669"/>
    <property type="project" value="UniProtKB-UniRule"/>
</dbReference>
<evidence type="ECO:0000256" key="5">
    <source>
        <dbReference type="ARBA" id="ARBA00022475"/>
    </source>
</evidence>
<dbReference type="HOGENOM" id="CLU_125006_0_1_6"/>
<comment type="catalytic activity">
    <reaction evidence="13 14 15">
        <text>protoporphyrinogen IX + 3 A = protoporphyrin IX + 3 AH2</text>
        <dbReference type="Rhea" id="RHEA:62000"/>
        <dbReference type="ChEBI" id="CHEBI:13193"/>
        <dbReference type="ChEBI" id="CHEBI:17499"/>
        <dbReference type="ChEBI" id="CHEBI:57306"/>
        <dbReference type="ChEBI" id="CHEBI:57307"/>
    </reaction>
</comment>
<evidence type="ECO:0000256" key="2">
    <source>
        <dbReference type="ARBA" id="ARBA00005073"/>
    </source>
</evidence>
<evidence type="ECO:0000313" key="16">
    <source>
        <dbReference type="EMBL" id="CBJ11917.1"/>
    </source>
</evidence>
<dbReference type="STRING" id="661367.LLO_1550"/>
<comment type="pathway">
    <text evidence="2 14 15">Porphyrin-containing compound metabolism; protoporphyrin-IX biosynthesis; protoporphyrin-IX from protoporphyrinogen-IX: step 1/1.</text>
</comment>
<dbReference type="Pfam" id="PF03653">
    <property type="entry name" value="UPF0093"/>
    <property type="match status" value="1"/>
</dbReference>
<keyword evidence="17" id="KW-1185">Reference proteome</keyword>
<dbReference type="GeneID" id="40925776"/>
<dbReference type="GO" id="GO:0006782">
    <property type="term" value="P:protoporphyrinogen IX biosynthetic process"/>
    <property type="evidence" value="ECO:0007669"/>
    <property type="project" value="UniProtKB-UniRule"/>
</dbReference>
<dbReference type="NCBIfam" id="TIGR00701">
    <property type="entry name" value="protoporphyrinogen oxidase HemJ"/>
    <property type="match status" value="1"/>
</dbReference>
<dbReference type="OrthoDB" id="9800824at2"/>
<feature type="transmembrane region" description="Helical" evidence="14">
    <location>
        <begin position="119"/>
        <end position="137"/>
    </location>
</feature>
<evidence type="ECO:0000256" key="11">
    <source>
        <dbReference type="ARBA" id="ARBA00023004"/>
    </source>
</evidence>
<dbReference type="EMBL" id="FN650140">
    <property type="protein sequence ID" value="CBJ11917.1"/>
    <property type="molecule type" value="Genomic_DNA"/>
</dbReference>
<keyword evidence="7 14" id="KW-0812">Transmembrane</keyword>
<dbReference type="EC" id="1.3.99.-" evidence="14 15"/>
<keyword evidence="5 14" id="KW-1003">Cell membrane</keyword>
<evidence type="ECO:0000256" key="12">
    <source>
        <dbReference type="ARBA" id="ARBA00023136"/>
    </source>
</evidence>
<feature type="transmembrane region" description="Helical" evidence="14">
    <location>
        <begin position="80"/>
        <end position="98"/>
    </location>
</feature>
<evidence type="ECO:0000256" key="15">
    <source>
        <dbReference type="PIRNR" id="PIRNR004638"/>
    </source>
</evidence>
<dbReference type="GO" id="GO:0070818">
    <property type="term" value="F:protoporphyrinogen oxidase activity"/>
    <property type="evidence" value="ECO:0007669"/>
    <property type="project" value="UniProtKB-UniRule"/>
</dbReference>
<evidence type="ECO:0000256" key="14">
    <source>
        <dbReference type="HAMAP-Rule" id="MF_02239"/>
    </source>
</evidence>
<sequence>MLYVKAFHIIAMVAWFAGLFYLPRLFVYHADAHDVISLNRFKIMERRLYYGITWPAALLTTLLGLWLISYNPGYYLKEGWMHAKLGLVVVLWAYHLLCGHYYKAFAEDENKKSARFFRIYNELPTLLLIGIVVLVVAKPQAW</sequence>
<feature type="binding site" description="axial binding residue" evidence="14">
    <location>
        <position position="8"/>
    </location>
    <ligand>
        <name>heme</name>
        <dbReference type="ChEBI" id="CHEBI:30413"/>
    </ligand>
    <ligandPart>
        <name>Fe</name>
        <dbReference type="ChEBI" id="CHEBI:18248"/>
    </ligandPart>
</feature>
<protein>
    <recommendedName>
        <fullName evidence="4 14">Protoporphyrinogen IX oxidase</fullName>
        <shortName evidence="14">PPO</shortName>
        <ecNumber evidence="14 15">1.3.99.-</ecNumber>
    </recommendedName>
</protein>
<organism evidence="16 17">
    <name type="scientific">Legionella longbeachae serogroup 1 (strain NSW150)</name>
    <dbReference type="NCBI Taxonomy" id="661367"/>
    <lineage>
        <taxon>Bacteria</taxon>
        <taxon>Pseudomonadati</taxon>
        <taxon>Pseudomonadota</taxon>
        <taxon>Gammaproteobacteria</taxon>
        <taxon>Legionellales</taxon>
        <taxon>Legionellaceae</taxon>
        <taxon>Legionella</taxon>
    </lineage>
</organism>
<keyword evidence="11 14" id="KW-0408">Iron</keyword>
<dbReference type="PANTHER" id="PTHR40255:SF1">
    <property type="entry name" value="PROTOPORPHYRINOGEN IX OXIDASE"/>
    <property type="match status" value="1"/>
</dbReference>
<comment type="cofactor">
    <cofactor evidence="14 15">
        <name>heme b</name>
        <dbReference type="ChEBI" id="CHEBI:60344"/>
    </cofactor>
    <text evidence="14 15">Binds 1 heme b (iron(II)-protoporphyrin IX) group per subunit.</text>
</comment>
<dbReference type="HAMAP" id="MF_02239">
    <property type="entry name" value="HemJ"/>
    <property type="match status" value="1"/>
</dbReference>
<reference evidence="16 17" key="1">
    <citation type="journal article" date="2010" name="PLoS Genet.">
        <title>Analysis of the Legionella longbeachae genome and transcriptome uncovers unique strategies to cause Legionnaires' disease.</title>
        <authorList>
            <person name="Cazalet C."/>
            <person name="Gomez-Valero L."/>
            <person name="Rusniok C."/>
            <person name="Lomma M."/>
            <person name="Dervins-Ravault D."/>
            <person name="Newton H."/>
            <person name="Sansom F."/>
            <person name="Jarraud S."/>
            <person name="Zidane N."/>
            <person name="Ma L."/>
            <person name="Bouchier C."/>
            <person name="Etienne J."/>
            <person name="Hartland E."/>
            <person name="Buchrieser C."/>
        </authorList>
    </citation>
    <scope>NUCLEOTIDE SEQUENCE [LARGE SCALE GENOMIC DNA]</scope>
    <source>
        <strain evidence="16 17">NSW150</strain>
    </source>
</reference>
<gene>
    <name evidence="16" type="ordered locus">LLO_1550</name>
</gene>
<feature type="binding site" description="axial binding residue" evidence="14">
    <location>
        <position position="84"/>
    </location>
    <ligand>
        <name>heme</name>
        <dbReference type="ChEBI" id="CHEBI:30413"/>
    </ligand>
    <ligandPart>
        <name>Fe</name>
        <dbReference type="ChEBI" id="CHEBI:18248"/>
    </ligandPart>
</feature>
<keyword evidence="12 14" id="KW-0472">Membrane</keyword>
<dbReference type="GO" id="GO:0005886">
    <property type="term" value="C:plasma membrane"/>
    <property type="evidence" value="ECO:0007669"/>
    <property type="project" value="UniProtKB-SubCell"/>
</dbReference>
<evidence type="ECO:0000256" key="7">
    <source>
        <dbReference type="ARBA" id="ARBA00022692"/>
    </source>
</evidence>
<comment type="function">
    <text evidence="14 15">Catalyzes the oxidation of protoporphyrinogen IX to protoporphyrin IX.</text>
</comment>
<dbReference type="Proteomes" id="UP000001060">
    <property type="component" value="Chromosome"/>
</dbReference>
<dbReference type="KEGG" id="llo:LLO_1550"/>
<feature type="transmembrane region" description="Helical" evidence="14">
    <location>
        <begin position="6"/>
        <end position="27"/>
    </location>
</feature>
<evidence type="ECO:0000256" key="13">
    <source>
        <dbReference type="ARBA" id="ARBA00048390"/>
    </source>
</evidence>
<dbReference type="InterPro" id="IPR005265">
    <property type="entry name" value="HemJ-like"/>
</dbReference>
<evidence type="ECO:0000256" key="3">
    <source>
        <dbReference type="ARBA" id="ARBA00006501"/>
    </source>
</evidence>
<dbReference type="PIRSF" id="PIRSF004638">
    <property type="entry name" value="UCP004638"/>
    <property type="match status" value="1"/>
</dbReference>
<comment type="subcellular location">
    <subcellularLocation>
        <location evidence="1 14">Cell membrane</location>
        <topology evidence="1 14">Multi-pass membrane protein</topology>
    </subcellularLocation>
</comment>
<comment type="similarity">
    <text evidence="3 14 15">Belongs to the HemJ family.</text>
</comment>
<dbReference type="PANTHER" id="PTHR40255">
    <property type="entry name" value="UPF0093 MEMBRANE PROTEIN SLR1790"/>
    <property type="match status" value="1"/>
</dbReference>
<keyword evidence="9 14" id="KW-1133">Transmembrane helix</keyword>
<proteinExistence type="inferred from homology"/>
<dbReference type="AlphaFoldDB" id="D3HSM9"/>
<feature type="transmembrane region" description="Helical" evidence="14">
    <location>
        <begin position="48"/>
        <end position="68"/>
    </location>
</feature>
<evidence type="ECO:0000256" key="1">
    <source>
        <dbReference type="ARBA" id="ARBA00004651"/>
    </source>
</evidence>
<keyword evidence="8 14" id="KW-0479">Metal-binding</keyword>
<evidence type="ECO:0000256" key="4">
    <source>
        <dbReference type="ARBA" id="ARBA00017504"/>
    </source>
</evidence>
<name>D3HSM9_LEGLN</name>
<comment type="subunit">
    <text evidence="14">Homodimer.</text>
</comment>